<name>A0A6A5SUN8_9PLEO</name>
<sequence length="393" mass="44311">MPATLKIADHPSESWKRQNITSSADLLKGSSRADYEASKWIIQSSISRDEYEKTHITPSQNGFVYAAFYAYNQHHHLTIRPDDVWLAILSQLNFYINAHAEELRNYFVSHKGQKELEVEDVGNIRTVDFGRLARRMTTLIQNNVNDPSFWDWILLAFSTTTVCDRTTAAVLMMGSMQAYFSFMMTCTCGLPSVTLLGEREDYEDILQRLDKLPELGTECAQFADLLRPVLRNFVSSFEPQPSPSTRSGPDFLSGWLTAFCFWNNDGKCLYRQKNVDHLRAWERACELDGIAYHQVATEEIPNGFASVPVKVNDNGTTYHTKMIAGAIGIQATSSGGLGAEGDEPGAAEGDKLDTLQPLSGWFMYEIKENKASASSQEYETWKYETSEYETVSD</sequence>
<dbReference type="InterPro" id="IPR025533">
    <property type="entry name" value="DUF4419"/>
</dbReference>
<accession>A0A6A5SUN8</accession>
<dbReference type="PANTHER" id="PTHR31252">
    <property type="entry name" value="DUF4419 DOMAIN-CONTAINING PROTEIN"/>
    <property type="match status" value="1"/>
</dbReference>
<evidence type="ECO:0000313" key="1">
    <source>
        <dbReference type="EMBL" id="KAF1943610.1"/>
    </source>
</evidence>
<dbReference type="OrthoDB" id="9978173at2759"/>
<protein>
    <recommendedName>
        <fullName evidence="3">DUF4419 domain-containing protein</fullName>
    </recommendedName>
</protein>
<evidence type="ECO:0008006" key="3">
    <source>
        <dbReference type="Google" id="ProtNLM"/>
    </source>
</evidence>
<evidence type="ECO:0000313" key="2">
    <source>
        <dbReference type="Proteomes" id="UP000800038"/>
    </source>
</evidence>
<dbReference type="PANTHER" id="PTHR31252:SF11">
    <property type="entry name" value="DUF4419 DOMAIN-CONTAINING PROTEIN"/>
    <property type="match status" value="1"/>
</dbReference>
<reference evidence="1" key="1">
    <citation type="journal article" date="2020" name="Stud. Mycol.">
        <title>101 Dothideomycetes genomes: a test case for predicting lifestyles and emergence of pathogens.</title>
        <authorList>
            <person name="Haridas S."/>
            <person name="Albert R."/>
            <person name="Binder M."/>
            <person name="Bloem J."/>
            <person name="Labutti K."/>
            <person name="Salamov A."/>
            <person name="Andreopoulos B."/>
            <person name="Baker S."/>
            <person name="Barry K."/>
            <person name="Bills G."/>
            <person name="Bluhm B."/>
            <person name="Cannon C."/>
            <person name="Castanera R."/>
            <person name="Culley D."/>
            <person name="Daum C."/>
            <person name="Ezra D."/>
            <person name="Gonzalez J."/>
            <person name="Henrissat B."/>
            <person name="Kuo A."/>
            <person name="Liang C."/>
            <person name="Lipzen A."/>
            <person name="Lutzoni F."/>
            <person name="Magnuson J."/>
            <person name="Mondo S."/>
            <person name="Nolan M."/>
            <person name="Ohm R."/>
            <person name="Pangilinan J."/>
            <person name="Park H.-J."/>
            <person name="Ramirez L."/>
            <person name="Alfaro M."/>
            <person name="Sun H."/>
            <person name="Tritt A."/>
            <person name="Yoshinaga Y."/>
            <person name="Zwiers L.-H."/>
            <person name="Turgeon B."/>
            <person name="Goodwin S."/>
            <person name="Spatafora J."/>
            <person name="Crous P."/>
            <person name="Grigoriev I."/>
        </authorList>
    </citation>
    <scope>NUCLEOTIDE SEQUENCE</scope>
    <source>
        <strain evidence="1">CBS 161.51</strain>
    </source>
</reference>
<proteinExistence type="predicted"/>
<organism evidence="1 2">
    <name type="scientific">Clathrospora elynae</name>
    <dbReference type="NCBI Taxonomy" id="706981"/>
    <lineage>
        <taxon>Eukaryota</taxon>
        <taxon>Fungi</taxon>
        <taxon>Dikarya</taxon>
        <taxon>Ascomycota</taxon>
        <taxon>Pezizomycotina</taxon>
        <taxon>Dothideomycetes</taxon>
        <taxon>Pleosporomycetidae</taxon>
        <taxon>Pleosporales</taxon>
        <taxon>Diademaceae</taxon>
        <taxon>Clathrospora</taxon>
    </lineage>
</organism>
<keyword evidence="2" id="KW-1185">Reference proteome</keyword>
<gene>
    <name evidence="1" type="ORF">EJ02DRAFT_432988</name>
</gene>
<dbReference type="Proteomes" id="UP000800038">
    <property type="component" value="Unassembled WGS sequence"/>
</dbReference>
<dbReference type="AlphaFoldDB" id="A0A6A5SUN8"/>
<dbReference type="EMBL" id="ML976023">
    <property type="protein sequence ID" value="KAF1943610.1"/>
    <property type="molecule type" value="Genomic_DNA"/>
</dbReference>
<dbReference type="Pfam" id="PF14388">
    <property type="entry name" value="DUF4419"/>
    <property type="match status" value="1"/>
</dbReference>